<keyword evidence="5" id="KW-0862">Zinc</keyword>
<feature type="domain" description="C2H2-type" evidence="10">
    <location>
        <begin position="148"/>
        <end position="175"/>
    </location>
</feature>
<dbReference type="GO" id="GO:0005634">
    <property type="term" value="C:nucleus"/>
    <property type="evidence" value="ECO:0007669"/>
    <property type="project" value="UniProtKB-SubCell"/>
</dbReference>
<dbReference type="InterPro" id="IPR036236">
    <property type="entry name" value="Znf_C2H2_sf"/>
</dbReference>
<evidence type="ECO:0000256" key="1">
    <source>
        <dbReference type="ARBA" id="ARBA00004123"/>
    </source>
</evidence>
<dbReference type="PROSITE" id="PS00028">
    <property type="entry name" value="ZINC_FINGER_C2H2_1"/>
    <property type="match status" value="5"/>
</dbReference>
<evidence type="ECO:0000259" key="10">
    <source>
        <dbReference type="PROSITE" id="PS50157"/>
    </source>
</evidence>
<keyword evidence="8" id="KW-0539">Nucleus</keyword>
<sequence>MSNGTEKCQICYFSFNSAELMVNHLREYLNNDDHLHKSATYRCNLCGNECFGGEKFVFHMDTQHFAQQGTSQNTDLSDADRSLRRIKKYKCSDCEKTFPRPADLIRHIRTHDDQKPFQCQKCKHRFRNKHHLKNHAKTHNAPSVRDQLKCDVCRQSFLSASALKLHFRKHTGESPFECEHEKCDQKFRTKKLMLTHYKAAHLDRSKTIKPDDPETQNLISRTLRSMKEIEFTHLVPSQNSAFSSLSQHLGSNNCAIPTEYVNTLYRREMVVIRVQLRSGSAVHGTSNNANLPTNIVMDLSYLAEMAKLSSLMQIPLKRLTLQLSLSLSVDPGAVLHRLQKSSSSNLPRSETSTTACFNHVVYPTAQHVISRPPLPFSVITNRRDEDGLNTGNMPLPSFLIECFLAPQQSYDPQGRQSCLPMLYNVDGNGDYV</sequence>
<dbReference type="FunFam" id="3.30.160.60:FF:000303">
    <property type="entry name" value="Zinc finger protein 41"/>
    <property type="match status" value="1"/>
</dbReference>
<accession>A0AAD4QXW2</accession>
<dbReference type="Gene3D" id="3.30.160.60">
    <property type="entry name" value="Classic Zinc Finger"/>
    <property type="match status" value="4"/>
</dbReference>
<evidence type="ECO:0000256" key="4">
    <source>
        <dbReference type="ARBA" id="ARBA00022771"/>
    </source>
</evidence>
<evidence type="ECO:0000256" key="2">
    <source>
        <dbReference type="ARBA" id="ARBA00022723"/>
    </source>
</evidence>
<dbReference type="InterPro" id="IPR013087">
    <property type="entry name" value="Znf_C2H2_type"/>
</dbReference>
<evidence type="ECO:0000256" key="7">
    <source>
        <dbReference type="ARBA" id="ARBA00023163"/>
    </source>
</evidence>
<dbReference type="PANTHER" id="PTHR46179">
    <property type="entry name" value="ZINC FINGER PROTEIN"/>
    <property type="match status" value="1"/>
</dbReference>
<dbReference type="GO" id="GO:0000122">
    <property type="term" value="P:negative regulation of transcription by RNA polymerase II"/>
    <property type="evidence" value="ECO:0007669"/>
    <property type="project" value="UniProtKB-ARBA"/>
</dbReference>
<proteinExistence type="predicted"/>
<dbReference type="Pfam" id="PF00096">
    <property type="entry name" value="zf-C2H2"/>
    <property type="match status" value="1"/>
</dbReference>
<organism evidence="11 12">
    <name type="scientific">Ditylenchus destructor</name>
    <dbReference type="NCBI Taxonomy" id="166010"/>
    <lineage>
        <taxon>Eukaryota</taxon>
        <taxon>Metazoa</taxon>
        <taxon>Ecdysozoa</taxon>
        <taxon>Nematoda</taxon>
        <taxon>Chromadorea</taxon>
        <taxon>Rhabditida</taxon>
        <taxon>Tylenchina</taxon>
        <taxon>Tylenchomorpha</taxon>
        <taxon>Sphaerularioidea</taxon>
        <taxon>Anguinidae</taxon>
        <taxon>Anguininae</taxon>
        <taxon>Ditylenchus</taxon>
    </lineage>
</organism>
<feature type="domain" description="C2H2-type" evidence="10">
    <location>
        <begin position="176"/>
        <end position="206"/>
    </location>
</feature>
<dbReference type="PROSITE" id="PS50157">
    <property type="entry name" value="ZINC_FINGER_C2H2_2"/>
    <property type="match status" value="4"/>
</dbReference>
<dbReference type="SMART" id="SM00355">
    <property type="entry name" value="ZnF_C2H2"/>
    <property type="match status" value="6"/>
</dbReference>
<keyword evidence="4 9" id="KW-0863">Zinc-finger</keyword>
<reference evidence="11" key="1">
    <citation type="submission" date="2022-01" db="EMBL/GenBank/DDBJ databases">
        <title>Genome Sequence Resource for Two Populations of Ditylenchus destructor, the Migratory Endoparasitic Phytonematode.</title>
        <authorList>
            <person name="Zhang H."/>
            <person name="Lin R."/>
            <person name="Xie B."/>
        </authorList>
    </citation>
    <scope>NUCLEOTIDE SEQUENCE</scope>
    <source>
        <strain evidence="11">BazhouSP</strain>
    </source>
</reference>
<dbReference type="FunFam" id="3.30.160.60:FF:000446">
    <property type="entry name" value="Zinc finger protein"/>
    <property type="match status" value="1"/>
</dbReference>
<feature type="domain" description="C2H2-type" evidence="10">
    <location>
        <begin position="89"/>
        <end position="116"/>
    </location>
</feature>
<dbReference type="PANTHER" id="PTHR46179:SF13">
    <property type="entry name" value="C2H2-TYPE DOMAIN-CONTAINING PROTEIN"/>
    <property type="match status" value="1"/>
</dbReference>
<keyword evidence="6" id="KW-0805">Transcription regulation</keyword>
<keyword evidence="12" id="KW-1185">Reference proteome</keyword>
<dbReference type="SUPFAM" id="SSF57667">
    <property type="entry name" value="beta-beta-alpha zinc fingers"/>
    <property type="match status" value="2"/>
</dbReference>
<keyword evidence="2" id="KW-0479">Metal-binding</keyword>
<evidence type="ECO:0000256" key="8">
    <source>
        <dbReference type="ARBA" id="ARBA00023242"/>
    </source>
</evidence>
<dbReference type="Proteomes" id="UP001201812">
    <property type="component" value="Unassembled WGS sequence"/>
</dbReference>
<evidence type="ECO:0000256" key="6">
    <source>
        <dbReference type="ARBA" id="ARBA00023015"/>
    </source>
</evidence>
<protein>
    <submittedName>
        <fullName evidence="11">Zinc finger, c2H2 type domain-containing protein</fullName>
    </submittedName>
</protein>
<dbReference type="InterPro" id="IPR051061">
    <property type="entry name" value="Zinc_finger_trans_reg"/>
</dbReference>
<evidence type="ECO:0000313" key="12">
    <source>
        <dbReference type="Proteomes" id="UP001201812"/>
    </source>
</evidence>
<dbReference type="GO" id="GO:0008270">
    <property type="term" value="F:zinc ion binding"/>
    <property type="evidence" value="ECO:0007669"/>
    <property type="project" value="UniProtKB-KW"/>
</dbReference>
<keyword evidence="7" id="KW-0804">Transcription</keyword>
<keyword evidence="3" id="KW-0677">Repeat</keyword>
<feature type="domain" description="C2H2-type" evidence="10">
    <location>
        <begin position="117"/>
        <end position="144"/>
    </location>
</feature>
<comment type="caution">
    <text evidence="11">The sequence shown here is derived from an EMBL/GenBank/DDBJ whole genome shotgun (WGS) entry which is preliminary data.</text>
</comment>
<evidence type="ECO:0000256" key="5">
    <source>
        <dbReference type="ARBA" id="ARBA00022833"/>
    </source>
</evidence>
<dbReference type="GO" id="GO:1990837">
    <property type="term" value="F:sequence-specific double-stranded DNA binding"/>
    <property type="evidence" value="ECO:0007669"/>
    <property type="project" value="UniProtKB-ARBA"/>
</dbReference>
<gene>
    <name evidence="11" type="ORF">DdX_15255</name>
</gene>
<name>A0AAD4QXW2_9BILA</name>
<dbReference type="AlphaFoldDB" id="A0AAD4QXW2"/>
<evidence type="ECO:0000313" key="11">
    <source>
        <dbReference type="EMBL" id="KAI1702827.1"/>
    </source>
</evidence>
<evidence type="ECO:0000256" key="9">
    <source>
        <dbReference type="PROSITE-ProRule" id="PRU00042"/>
    </source>
</evidence>
<dbReference type="EMBL" id="JAKKPZ010000092">
    <property type="protein sequence ID" value="KAI1702827.1"/>
    <property type="molecule type" value="Genomic_DNA"/>
</dbReference>
<comment type="subcellular location">
    <subcellularLocation>
        <location evidence="1">Nucleus</location>
    </subcellularLocation>
</comment>
<evidence type="ECO:0000256" key="3">
    <source>
        <dbReference type="ARBA" id="ARBA00022737"/>
    </source>
</evidence>